<accession>A0A174QGN9</accession>
<keyword evidence="1" id="KW-0812">Transmembrane</keyword>
<evidence type="ECO:0000313" key="3">
    <source>
        <dbReference type="Proteomes" id="UP000095485"/>
    </source>
</evidence>
<evidence type="ECO:0008006" key="4">
    <source>
        <dbReference type="Google" id="ProtNLM"/>
    </source>
</evidence>
<sequence length="167" mass="18384">MNKRKFPVTNIGSVSLLMIFIVLCMVTLAALSLSTASGSYRSAQTLAGHTTAYYRASNKAEKKLAETEKILQACYHSTSDADSYYQQVRQQLGITGSDGSLIYSFQTAVNKSQELEVRIQITYPDSSATAGSDREDSDTASAFYKITCWKMTSTSDWNADNSIQLIQ</sequence>
<dbReference type="Proteomes" id="UP000095485">
    <property type="component" value="Unassembled WGS sequence"/>
</dbReference>
<keyword evidence="1" id="KW-1133">Transmembrane helix</keyword>
<dbReference type="RefSeq" id="WP_055283260.1">
    <property type="nucleotide sequence ID" value="NZ_CZAY01000012.1"/>
</dbReference>
<dbReference type="GeneID" id="96229044"/>
<protein>
    <recommendedName>
        <fullName evidence="4">Type 4 fimbrial biogenesis protein PilX N-terminal domain-containing protein</fullName>
    </recommendedName>
</protein>
<dbReference type="OrthoDB" id="2047533at2"/>
<gene>
    <name evidence="2" type="ORF">ERS852526_01756</name>
</gene>
<dbReference type="EMBL" id="CZAY01000012">
    <property type="protein sequence ID" value="CUP70040.1"/>
    <property type="molecule type" value="Genomic_DNA"/>
</dbReference>
<name>A0A174QGN9_9FIRM</name>
<proteinExistence type="predicted"/>
<organism evidence="2 3">
    <name type="scientific">Dorea longicatena</name>
    <dbReference type="NCBI Taxonomy" id="88431"/>
    <lineage>
        <taxon>Bacteria</taxon>
        <taxon>Bacillati</taxon>
        <taxon>Bacillota</taxon>
        <taxon>Clostridia</taxon>
        <taxon>Lachnospirales</taxon>
        <taxon>Lachnospiraceae</taxon>
        <taxon>Dorea</taxon>
    </lineage>
</organism>
<evidence type="ECO:0000256" key="1">
    <source>
        <dbReference type="SAM" id="Phobius"/>
    </source>
</evidence>
<feature type="transmembrane region" description="Helical" evidence="1">
    <location>
        <begin position="12"/>
        <end position="33"/>
    </location>
</feature>
<evidence type="ECO:0000313" key="2">
    <source>
        <dbReference type="EMBL" id="CUP70040.1"/>
    </source>
</evidence>
<keyword evidence="1" id="KW-0472">Membrane</keyword>
<reference evidence="2 3" key="1">
    <citation type="submission" date="2015-09" db="EMBL/GenBank/DDBJ databases">
        <authorList>
            <consortium name="Pathogen Informatics"/>
        </authorList>
    </citation>
    <scope>NUCLEOTIDE SEQUENCE [LARGE SCALE GENOMIC DNA]</scope>
    <source>
        <strain evidence="2 3">2789STDY5834914</strain>
    </source>
</reference>
<dbReference type="AlphaFoldDB" id="A0A174QGN9"/>